<evidence type="ECO:0000256" key="3">
    <source>
        <dbReference type="ARBA" id="ARBA00022603"/>
    </source>
</evidence>
<dbReference type="InterPro" id="IPR003358">
    <property type="entry name" value="tRNA_(Gua-N-7)_MeTrfase_Trmb"/>
</dbReference>
<comment type="catalytic activity">
    <reaction evidence="1">
        <text>guanosine(46) in tRNA + S-adenosyl-L-methionine = N(7)-methylguanosine(46) in tRNA + S-adenosyl-L-homocysteine</text>
        <dbReference type="Rhea" id="RHEA:42708"/>
        <dbReference type="Rhea" id="RHEA-COMP:10188"/>
        <dbReference type="Rhea" id="RHEA-COMP:10189"/>
        <dbReference type="ChEBI" id="CHEBI:57856"/>
        <dbReference type="ChEBI" id="CHEBI:59789"/>
        <dbReference type="ChEBI" id="CHEBI:74269"/>
        <dbReference type="ChEBI" id="CHEBI:74480"/>
        <dbReference type="EC" id="2.1.1.33"/>
    </reaction>
</comment>
<organism evidence="7 8">
    <name type="scientific">Acaulospora morrowiae</name>
    <dbReference type="NCBI Taxonomy" id="94023"/>
    <lineage>
        <taxon>Eukaryota</taxon>
        <taxon>Fungi</taxon>
        <taxon>Fungi incertae sedis</taxon>
        <taxon>Mucoromycota</taxon>
        <taxon>Glomeromycotina</taxon>
        <taxon>Glomeromycetes</taxon>
        <taxon>Diversisporales</taxon>
        <taxon>Acaulosporaceae</taxon>
        <taxon>Acaulospora</taxon>
    </lineage>
</organism>
<proteinExistence type="predicted"/>
<accession>A0A9N9I7M7</accession>
<protein>
    <recommendedName>
        <fullName evidence="2">tRNA (guanine(46)-N(7))-methyltransferase</fullName>
        <ecNumber evidence="2">2.1.1.33</ecNumber>
    </recommendedName>
</protein>
<dbReference type="Gene3D" id="3.40.50.150">
    <property type="entry name" value="Vaccinia Virus protein VP39"/>
    <property type="match status" value="1"/>
</dbReference>
<evidence type="ECO:0000256" key="2">
    <source>
        <dbReference type="ARBA" id="ARBA00011977"/>
    </source>
</evidence>
<keyword evidence="8" id="KW-1185">Reference proteome</keyword>
<keyword evidence="6" id="KW-0819">tRNA processing</keyword>
<sequence>DLHAWMVKHLEEHPLFERISDEEVEKDPVVPLVRTETEEGKKVERNNGQKFLACFRRLANSSDG</sequence>
<evidence type="ECO:0000256" key="5">
    <source>
        <dbReference type="ARBA" id="ARBA00022691"/>
    </source>
</evidence>
<dbReference type="Proteomes" id="UP000789342">
    <property type="component" value="Unassembled WGS sequence"/>
</dbReference>
<keyword evidence="3" id="KW-0489">Methyltransferase</keyword>
<evidence type="ECO:0000313" key="7">
    <source>
        <dbReference type="EMBL" id="CAG8723978.1"/>
    </source>
</evidence>
<name>A0A9N9I7M7_9GLOM</name>
<dbReference type="InterPro" id="IPR029063">
    <property type="entry name" value="SAM-dependent_MTases_sf"/>
</dbReference>
<feature type="non-terminal residue" evidence="7">
    <location>
        <position position="1"/>
    </location>
</feature>
<evidence type="ECO:0000256" key="6">
    <source>
        <dbReference type="ARBA" id="ARBA00022694"/>
    </source>
</evidence>
<evidence type="ECO:0000256" key="4">
    <source>
        <dbReference type="ARBA" id="ARBA00022679"/>
    </source>
</evidence>
<dbReference type="EMBL" id="CAJVPV010023524">
    <property type="protein sequence ID" value="CAG8723978.1"/>
    <property type="molecule type" value="Genomic_DNA"/>
</dbReference>
<gene>
    <name evidence="7" type="ORF">AMORRO_LOCUS13523</name>
</gene>
<evidence type="ECO:0000256" key="1">
    <source>
        <dbReference type="ARBA" id="ARBA00000142"/>
    </source>
</evidence>
<dbReference type="OrthoDB" id="47276at2759"/>
<keyword evidence="4" id="KW-0808">Transferase</keyword>
<dbReference type="EC" id="2.1.1.33" evidence="2"/>
<dbReference type="GO" id="GO:0008176">
    <property type="term" value="F:tRNA (guanine(46)-N7)-methyltransferase activity"/>
    <property type="evidence" value="ECO:0007669"/>
    <property type="project" value="UniProtKB-EC"/>
</dbReference>
<dbReference type="AlphaFoldDB" id="A0A9N9I7M7"/>
<evidence type="ECO:0000313" key="8">
    <source>
        <dbReference type="Proteomes" id="UP000789342"/>
    </source>
</evidence>
<reference evidence="7" key="1">
    <citation type="submission" date="2021-06" db="EMBL/GenBank/DDBJ databases">
        <authorList>
            <person name="Kallberg Y."/>
            <person name="Tangrot J."/>
            <person name="Rosling A."/>
        </authorList>
    </citation>
    <scope>NUCLEOTIDE SEQUENCE</scope>
    <source>
        <strain evidence="7">CL551</strain>
    </source>
</reference>
<comment type="caution">
    <text evidence="7">The sequence shown here is derived from an EMBL/GenBank/DDBJ whole genome shotgun (WGS) entry which is preliminary data.</text>
</comment>
<keyword evidence="5" id="KW-0949">S-adenosyl-L-methionine</keyword>
<dbReference type="Pfam" id="PF02390">
    <property type="entry name" value="Methyltransf_4"/>
    <property type="match status" value="1"/>
</dbReference>